<dbReference type="InterPro" id="IPR036390">
    <property type="entry name" value="WH_DNA-bd_sf"/>
</dbReference>
<dbReference type="InterPro" id="IPR058163">
    <property type="entry name" value="LysR-type_TF_proteobact-type"/>
</dbReference>
<organism evidence="6 7">
    <name type="scientific">Vibrio kanaloae</name>
    <dbReference type="NCBI Taxonomy" id="170673"/>
    <lineage>
        <taxon>Bacteria</taxon>
        <taxon>Pseudomonadati</taxon>
        <taxon>Pseudomonadota</taxon>
        <taxon>Gammaproteobacteria</taxon>
        <taxon>Vibrionales</taxon>
        <taxon>Vibrionaceae</taxon>
        <taxon>Vibrio</taxon>
    </lineage>
</organism>
<dbReference type="SUPFAM" id="SSF53850">
    <property type="entry name" value="Periplasmic binding protein-like II"/>
    <property type="match status" value="1"/>
</dbReference>
<dbReference type="Gene3D" id="3.40.190.290">
    <property type="match status" value="1"/>
</dbReference>
<keyword evidence="4" id="KW-0804">Transcription</keyword>
<evidence type="ECO:0000256" key="2">
    <source>
        <dbReference type="ARBA" id="ARBA00023015"/>
    </source>
</evidence>
<comment type="caution">
    <text evidence="6">The sequence shown here is derived from an EMBL/GenBank/DDBJ whole genome shotgun (WGS) entry which is preliminary data.</text>
</comment>
<sequence>MLDKMAFFIYVVRTGSISAAARKLNISVSAGSRWLQELEHKFGMPLYRRNNRLLKPTPAGQTLFDEFSVLVDQSETIMRTMQDYQKHDKGHIDVICTPVYANHFLMNHISEYLSTNPEVTFNLNISPWALDHAADSDITISANASYQGYREKDLHLVRREIMQSPFVVVASPEYLARNNTPQSPSELKTHLCLFATTLTGSNDWVFTKDNECQIIKIPKSLEVNDSDLLLQAALNGTGIAYLPQFLVEKHINDKTLVPIFECYDTSIWSLNMYYQPATTASAVAIHFKDFLLAKH</sequence>
<dbReference type="PANTHER" id="PTHR30537:SF5">
    <property type="entry name" value="HTH-TYPE TRANSCRIPTIONAL ACTIVATOR TTDR-RELATED"/>
    <property type="match status" value="1"/>
</dbReference>
<dbReference type="EMBL" id="SYUV01000062">
    <property type="protein sequence ID" value="TKF29001.1"/>
    <property type="molecule type" value="Genomic_DNA"/>
</dbReference>
<dbReference type="InterPro" id="IPR000847">
    <property type="entry name" value="LysR_HTH_N"/>
</dbReference>
<dbReference type="Gene3D" id="1.10.10.10">
    <property type="entry name" value="Winged helix-like DNA-binding domain superfamily/Winged helix DNA-binding domain"/>
    <property type="match status" value="1"/>
</dbReference>
<feature type="domain" description="HTH lysR-type" evidence="5">
    <location>
        <begin position="1"/>
        <end position="57"/>
    </location>
</feature>
<protein>
    <submittedName>
        <fullName evidence="6">LysR family transcriptional regulator</fullName>
    </submittedName>
</protein>
<dbReference type="GO" id="GO:0003700">
    <property type="term" value="F:DNA-binding transcription factor activity"/>
    <property type="evidence" value="ECO:0007669"/>
    <property type="project" value="InterPro"/>
</dbReference>
<evidence type="ECO:0000256" key="3">
    <source>
        <dbReference type="ARBA" id="ARBA00023125"/>
    </source>
</evidence>
<dbReference type="RefSeq" id="WP_136980968.1">
    <property type="nucleotide sequence ID" value="NZ_SYUV01000062.1"/>
</dbReference>
<dbReference type="InterPro" id="IPR036388">
    <property type="entry name" value="WH-like_DNA-bd_sf"/>
</dbReference>
<keyword evidence="2" id="KW-0805">Transcription regulation</keyword>
<evidence type="ECO:0000313" key="7">
    <source>
        <dbReference type="Proteomes" id="UP000307574"/>
    </source>
</evidence>
<dbReference type="AlphaFoldDB" id="A0A4U1Z917"/>
<comment type="similarity">
    <text evidence="1">Belongs to the LysR transcriptional regulatory family.</text>
</comment>
<evidence type="ECO:0000313" key="6">
    <source>
        <dbReference type="EMBL" id="TKF29001.1"/>
    </source>
</evidence>
<dbReference type="PANTHER" id="PTHR30537">
    <property type="entry name" value="HTH-TYPE TRANSCRIPTIONAL REGULATOR"/>
    <property type="match status" value="1"/>
</dbReference>
<evidence type="ECO:0000256" key="4">
    <source>
        <dbReference type="ARBA" id="ARBA00023163"/>
    </source>
</evidence>
<evidence type="ECO:0000256" key="1">
    <source>
        <dbReference type="ARBA" id="ARBA00009437"/>
    </source>
</evidence>
<dbReference type="GO" id="GO:0043565">
    <property type="term" value="F:sequence-specific DNA binding"/>
    <property type="evidence" value="ECO:0007669"/>
    <property type="project" value="TreeGrafter"/>
</dbReference>
<name>A0A4U1Z917_9VIBR</name>
<dbReference type="Pfam" id="PF00126">
    <property type="entry name" value="HTH_1"/>
    <property type="match status" value="1"/>
</dbReference>
<proteinExistence type="inferred from homology"/>
<dbReference type="InterPro" id="IPR005119">
    <property type="entry name" value="LysR_subst-bd"/>
</dbReference>
<evidence type="ECO:0000259" key="5">
    <source>
        <dbReference type="PROSITE" id="PS50931"/>
    </source>
</evidence>
<dbReference type="GO" id="GO:0006351">
    <property type="term" value="P:DNA-templated transcription"/>
    <property type="evidence" value="ECO:0007669"/>
    <property type="project" value="TreeGrafter"/>
</dbReference>
<dbReference type="Proteomes" id="UP000307574">
    <property type="component" value="Unassembled WGS sequence"/>
</dbReference>
<dbReference type="CDD" id="cd08422">
    <property type="entry name" value="PBP2_CrgA_like"/>
    <property type="match status" value="1"/>
</dbReference>
<dbReference type="PROSITE" id="PS50931">
    <property type="entry name" value="HTH_LYSR"/>
    <property type="match status" value="1"/>
</dbReference>
<reference evidence="6 7" key="1">
    <citation type="submission" date="2019-04" db="EMBL/GenBank/DDBJ databases">
        <title>A reverse ecology approach based on a biological definition of microbial populations.</title>
        <authorList>
            <person name="Arevalo P."/>
            <person name="Vaninsberghe D."/>
            <person name="Elsherbini J."/>
            <person name="Gore J."/>
            <person name="Polz M."/>
        </authorList>
    </citation>
    <scope>NUCLEOTIDE SEQUENCE [LARGE SCALE GENOMIC DNA]</scope>
    <source>
        <strain evidence="6 7">10N.261.46.F4</strain>
    </source>
</reference>
<dbReference type="SUPFAM" id="SSF46785">
    <property type="entry name" value="Winged helix' DNA-binding domain"/>
    <property type="match status" value="1"/>
</dbReference>
<keyword evidence="3" id="KW-0238">DNA-binding</keyword>
<accession>A0A4U1Z917</accession>
<dbReference type="Pfam" id="PF03466">
    <property type="entry name" value="LysR_substrate"/>
    <property type="match status" value="1"/>
</dbReference>
<gene>
    <name evidence="6" type="ORF">FCV50_17630</name>
</gene>